<reference evidence="3" key="1">
    <citation type="submission" date="2021-01" db="EMBL/GenBank/DDBJ databases">
        <authorList>
            <person name="Corre E."/>
            <person name="Pelletier E."/>
            <person name="Niang G."/>
            <person name="Scheremetjew M."/>
            <person name="Finn R."/>
            <person name="Kale V."/>
            <person name="Holt S."/>
            <person name="Cochrane G."/>
            <person name="Meng A."/>
            <person name="Brown T."/>
            <person name="Cohen L."/>
        </authorList>
    </citation>
    <scope>NUCLEOTIDE SEQUENCE</scope>
    <source>
        <strain evidence="3">CCMP622</strain>
    </source>
</reference>
<name>A0A7S2TTL6_9EUKA</name>
<evidence type="ECO:0000313" key="3">
    <source>
        <dbReference type="EMBL" id="CAD9769177.1"/>
    </source>
</evidence>
<evidence type="ECO:0000313" key="2">
    <source>
        <dbReference type="EMBL" id="CAD9769169.1"/>
    </source>
</evidence>
<dbReference type="EMBL" id="HBHP01021126">
    <property type="protein sequence ID" value="CAD9769169.1"/>
    <property type="molecule type" value="Transcribed_RNA"/>
</dbReference>
<gene>
    <name evidence="2" type="ORF">LSP00402_LOCUS13151</name>
    <name evidence="3" type="ORF">LSP00402_LOCUS13159</name>
</gene>
<proteinExistence type="predicted"/>
<sequence>MPKWVVAYPAAQAEKKAAYYQEFGSPNVFDEYDPHVTIARFINVKDKKSKDELRNLETVCADAFEKAKQEFLFDGHHPSVIGEGGKEDVGETQQQQQQQHPQQGQLELTITDIRTGVPAHYGTIL</sequence>
<protein>
    <submittedName>
        <fullName evidence="3">Uncharacterized protein</fullName>
    </submittedName>
</protein>
<organism evidence="3">
    <name type="scientific">Lotharella oceanica</name>
    <dbReference type="NCBI Taxonomy" id="641309"/>
    <lineage>
        <taxon>Eukaryota</taxon>
        <taxon>Sar</taxon>
        <taxon>Rhizaria</taxon>
        <taxon>Cercozoa</taxon>
        <taxon>Chlorarachniophyceae</taxon>
        <taxon>Lotharella</taxon>
    </lineage>
</organism>
<dbReference type="EMBL" id="HBHP01021137">
    <property type="protein sequence ID" value="CAD9769177.1"/>
    <property type="molecule type" value="Transcribed_RNA"/>
</dbReference>
<dbReference type="AlphaFoldDB" id="A0A7S2TTL6"/>
<feature type="compositionally biased region" description="Low complexity" evidence="1">
    <location>
        <begin position="93"/>
        <end position="105"/>
    </location>
</feature>
<evidence type="ECO:0000256" key="1">
    <source>
        <dbReference type="SAM" id="MobiDB-lite"/>
    </source>
</evidence>
<accession>A0A7S2TTL6</accession>
<feature type="region of interest" description="Disordered" evidence="1">
    <location>
        <begin position="75"/>
        <end position="107"/>
    </location>
</feature>